<keyword evidence="2" id="KW-0328">Glycosyltransferase</keyword>
<keyword evidence="2" id="KW-0808">Transferase</keyword>
<geneLocation type="plasmid" evidence="2 3">
    <name>unnamed1</name>
</geneLocation>
<sequence>MDETMLDVVTGIALPAAAIVISTLVAVGLAASERKAAATARVEERIDAAFVRALTALAILNTINLRAESVAEPLRELRVSLTLLEALSTHADGNLLGEWFEAERVAGNEQVAESMRRLQLVPSPLRTDADVERALAAGGPVNTWARDFANRLRDWHRRGASDDEMRAHIASARALHPGTSAV</sequence>
<keyword evidence="2" id="KW-0614">Plasmid</keyword>
<evidence type="ECO:0000313" key="3">
    <source>
        <dbReference type="Proteomes" id="UP000464597"/>
    </source>
</evidence>
<reference evidence="3" key="1">
    <citation type="submission" date="2019-12" db="EMBL/GenBank/DDBJ databases">
        <title>Complete and draft genome sequences of new strains and members of some known species of the genus Rathayibacter isolated from plants.</title>
        <authorList>
            <person name="Tarlachkov S.V."/>
            <person name="Starodumova I.P."/>
            <person name="Dorofeeva L.V."/>
            <person name="Prisyazhnaya N.V."/>
            <person name="Leyn S."/>
            <person name="Zlamal J."/>
            <person name="Elan M."/>
            <person name="Osterman A.L."/>
            <person name="Nadler S."/>
            <person name="Subbotin S.A."/>
            <person name="Evtushenko L.I."/>
        </authorList>
    </citation>
    <scope>NUCLEOTIDE SEQUENCE [LARGE SCALE GENOMIC DNA]</scope>
    <source>
        <strain evidence="3">VKM Ac-2802</strain>
        <plasmid evidence="3">unnamed1</plasmid>
    </source>
</reference>
<protein>
    <recommendedName>
        <fullName evidence="4">Secreted protein</fullName>
    </recommendedName>
</protein>
<dbReference type="EMBL" id="CP047181">
    <property type="protein sequence ID" value="QHC65014.1"/>
    <property type="molecule type" value="Genomic_DNA"/>
</dbReference>
<name>A0ABX6H5B1_9MICO</name>
<proteinExistence type="predicted"/>
<accession>A0ABX6H5B1</accession>
<keyword evidence="1" id="KW-1133">Transmembrane helix</keyword>
<keyword evidence="1" id="KW-0472">Membrane</keyword>
<gene>
    <name evidence="2" type="ORF">GSU69_19385</name>
</gene>
<feature type="transmembrane region" description="Helical" evidence="1">
    <location>
        <begin position="12"/>
        <end position="31"/>
    </location>
</feature>
<evidence type="ECO:0000256" key="1">
    <source>
        <dbReference type="SAM" id="Phobius"/>
    </source>
</evidence>
<evidence type="ECO:0000313" key="2">
    <source>
        <dbReference type="EMBL" id="QHC65014.1"/>
    </source>
</evidence>
<dbReference type="Proteomes" id="UP000464597">
    <property type="component" value="Plasmid unnamed1"/>
</dbReference>
<organism evidence="2 3">
    <name type="scientific">Rathayibacter festucae</name>
    <dbReference type="NCBI Taxonomy" id="110937"/>
    <lineage>
        <taxon>Bacteria</taxon>
        <taxon>Bacillati</taxon>
        <taxon>Actinomycetota</taxon>
        <taxon>Actinomycetes</taxon>
        <taxon>Micrococcales</taxon>
        <taxon>Microbacteriaceae</taxon>
        <taxon>Rathayibacter</taxon>
    </lineage>
</organism>
<keyword evidence="3" id="KW-1185">Reference proteome</keyword>
<keyword evidence="1" id="KW-0812">Transmembrane</keyword>
<dbReference type="GO" id="GO:0016757">
    <property type="term" value="F:glycosyltransferase activity"/>
    <property type="evidence" value="ECO:0007669"/>
    <property type="project" value="UniProtKB-KW"/>
</dbReference>
<evidence type="ECO:0008006" key="4">
    <source>
        <dbReference type="Google" id="ProtNLM"/>
    </source>
</evidence>
<dbReference type="RefSeq" id="WP_104353530.1">
    <property type="nucleotide sequence ID" value="NZ_CP047181.1"/>
</dbReference>